<dbReference type="SUPFAM" id="SSF51445">
    <property type="entry name" value="(Trans)glycosidases"/>
    <property type="match status" value="1"/>
</dbReference>
<keyword evidence="14" id="KW-0961">Cell wall biogenesis/degradation</keyword>
<keyword evidence="9 22" id="KW-0732">Signal</keyword>
<dbReference type="PROSITE" id="PS00587">
    <property type="entry name" value="GLYCOSYL_HYDROL_F17"/>
    <property type="match status" value="1"/>
</dbReference>
<feature type="signal peptide" evidence="22">
    <location>
        <begin position="1"/>
        <end position="22"/>
    </location>
</feature>
<keyword evidence="20" id="KW-0326">Glycosidase</keyword>
<name>A0AAV2Z3I1_9STRA</name>
<evidence type="ECO:0000256" key="1">
    <source>
        <dbReference type="ARBA" id="ARBA00000382"/>
    </source>
</evidence>
<keyword evidence="24" id="KW-1185">Reference proteome</keyword>
<dbReference type="InterPro" id="IPR050732">
    <property type="entry name" value="Beta-glucan_modifiers"/>
</dbReference>
<evidence type="ECO:0000256" key="14">
    <source>
        <dbReference type="ARBA" id="ARBA00023316"/>
    </source>
</evidence>
<keyword evidence="15" id="KW-0624">Polysaccharide degradation</keyword>
<evidence type="ECO:0000256" key="3">
    <source>
        <dbReference type="ARBA" id="ARBA00004236"/>
    </source>
</evidence>
<evidence type="ECO:0000256" key="9">
    <source>
        <dbReference type="ARBA" id="ARBA00022729"/>
    </source>
</evidence>
<evidence type="ECO:0000256" key="16">
    <source>
        <dbReference type="ARBA" id="ARBA00037649"/>
    </source>
</evidence>
<dbReference type="PANTHER" id="PTHR16631:SF17">
    <property type="entry name" value="GLUCAN ENDO-1,3-BETA-GLUCOSIDASE BTGC"/>
    <property type="match status" value="1"/>
</dbReference>
<comment type="function">
    <text evidence="16">Glucanases play a role in cell expansion during growth, in cell-cell fusion during mating, and in spore release during sporulation. This enzyme may be involved in beta-glucan degradation. Active on laminarin and lichenan.</text>
</comment>
<evidence type="ECO:0000256" key="17">
    <source>
        <dbReference type="ARBA" id="ARBA00042373"/>
    </source>
</evidence>
<dbReference type="Proteomes" id="UP001146120">
    <property type="component" value="Unassembled WGS sequence"/>
</dbReference>
<evidence type="ECO:0000256" key="20">
    <source>
        <dbReference type="RuleBase" id="RU004336"/>
    </source>
</evidence>
<gene>
    <name evidence="23" type="ORF">N0F65_002030</name>
</gene>
<keyword evidence="6" id="KW-1003">Cell membrane</keyword>
<reference evidence="23" key="2">
    <citation type="journal article" date="2023" name="Microbiol Resour">
        <title>Decontamination and Annotation of the Draft Genome Sequence of the Oomycete Lagenidium giganteum ARSEF 373.</title>
        <authorList>
            <person name="Morgan W.R."/>
            <person name="Tartar A."/>
        </authorList>
    </citation>
    <scope>NUCLEOTIDE SEQUENCE</scope>
    <source>
        <strain evidence="23">ARSEF 373</strain>
    </source>
</reference>
<evidence type="ECO:0000256" key="18">
    <source>
        <dbReference type="ARBA" id="ARBA00043078"/>
    </source>
</evidence>
<evidence type="ECO:0000256" key="6">
    <source>
        <dbReference type="ARBA" id="ARBA00022475"/>
    </source>
</evidence>
<proteinExistence type="inferred from homology"/>
<feature type="region of interest" description="Disordered" evidence="21">
    <location>
        <begin position="316"/>
        <end position="340"/>
    </location>
</feature>
<keyword evidence="11" id="KW-0472">Membrane</keyword>
<keyword evidence="13" id="KW-0119">Carbohydrate metabolism</keyword>
<dbReference type="GO" id="GO:0005886">
    <property type="term" value="C:plasma membrane"/>
    <property type="evidence" value="ECO:0007669"/>
    <property type="project" value="UniProtKB-SubCell"/>
</dbReference>
<comment type="subcellular location">
    <subcellularLocation>
        <location evidence="3">Cell membrane</location>
    </subcellularLocation>
    <subcellularLocation>
        <location evidence="2">Secreted</location>
        <location evidence="2">Cell wall</location>
    </subcellularLocation>
</comment>
<organism evidence="23 24">
    <name type="scientific">Lagenidium giganteum</name>
    <dbReference type="NCBI Taxonomy" id="4803"/>
    <lineage>
        <taxon>Eukaryota</taxon>
        <taxon>Sar</taxon>
        <taxon>Stramenopiles</taxon>
        <taxon>Oomycota</taxon>
        <taxon>Peronosporomycetes</taxon>
        <taxon>Pythiales</taxon>
        <taxon>Pythiaceae</taxon>
    </lineage>
</organism>
<evidence type="ECO:0000313" key="24">
    <source>
        <dbReference type="Proteomes" id="UP001146120"/>
    </source>
</evidence>
<dbReference type="GO" id="GO:0000272">
    <property type="term" value="P:polysaccharide catabolic process"/>
    <property type="evidence" value="ECO:0007669"/>
    <property type="project" value="UniProtKB-KW"/>
</dbReference>
<evidence type="ECO:0000313" key="23">
    <source>
        <dbReference type="EMBL" id="DBA00027.1"/>
    </source>
</evidence>
<keyword evidence="12" id="KW-0325">Glycoprotein</keyword>
<keyword evidence="7" id="KW-0134">Cell wall</keyword>
<evidence type="ECO:0000256" key="12">
    <source>
        <dbReference type="ARBA" id="ARBA00023180"/>
    </source>
</evidence>
<protein>
    <recommendedName>
        <fullName evidence="5">glucan endo-1,3-beta-D-glucosidase</fullName>
        <ecNumber evidence="5">3.2.1.39</ecNumber>
    </recommendedName>
    <alternativeName>
        <fullName evidence="18">Endo-1,3-beta-glucanase btgC</fullName>
    </alternativeName>
    <alternativeName>
        <fullName evidence="17">Laminarinase btgC</fullName>
    </alternativeName>
</protein>
<evidence type="ECO:0000256" key="7">
    <source>
        <dbReference type="ARBA" id="ARBA00022512"/>
    </source>
</evidence>
<dbReference type="AlphaFoldDB" id="A0AAV2Z3I1"/>
<accession>A0AAV2Z3I1</accession>
<feature type="chain" id="PRO_5043562157" description="glucan endo-1,3-beta-D-glucosidase" evidence="22">
    <location>
        <begin position="23"/>
        <end position="396"/>
    </location>
</feature>
<keyword evidence="8" id="KW-0964">Secreted</keyword>
<evidence type="ECO:0000256" key="19">
    <source>
        <dbReference type="RuleBase" id="RU004335"/>
    </source>
</evidence>
<dbReference type="InterPro" id="IPR000490">
    <property type="entry name" value="Glyco_hydro_17"/>
</dbReference>
<keyword evidence="10 20" id="KW-0378">Hydrolase</keyword>
<dbReference type="Pfam" id="PF00332">
    <property type="entry name" value="Glyco_hydro_17"/>
    <property type="match status" value="1"/>
</dbReference>
<comment type="catalytic activity">
    <reaction evidence="1">
        <text>Hydrolysis of (1-&gt;3)-beta-D-glucosidic linkages in (1-&gt;3)-beta-D-glucans.</text>
        <dbReference type="EC" id="3.2.1.39"/>
    </reaction>
</comment>
<dbReference type="PANTHER" id="PTHR16631">
    <property type="entry name" value="GLUCAN 1,3-BETA-GLUCOSIDASE"/>
    <property type="match status" value="1"/>
</dbReference>
<evidence type="ECO:0000256" key="8">
    <source>
        <dbReference type="ARBA" id="ARBA00022525"/>
    </source>
</evidence>
<evidence type="ECO:0000256" key="15">
    <source>
        <dbReference type="ARBA" id="ARBA00023326"/>
    </source>
</evidence>
<evidence type="ECO:0000256" key="10">
    <source>
        <dbReference type="ARBA" id="ARBA00022801"/>
    </source>
</evidence>
<comment type="similarity">
    <text evidence="4 19">Belongs to the glycosyl hydrolase 17 family.</text>
</comment>
<dbReference type="Gene3D" id="3.20.20.80">
    <property type="entry name" value="Glycosidases"/>
    <property type="match status" value="1"/>
</dbReference>
<dbReference type="EMBL" id="DAKRPA010000072">
    <property type="protein sequence ID" value="DBA00027.1"/>
    <property type="molecule type" value="Genomic_DNA"/>
</dbReference>
<evidence type="ECO:0000256" key="4">
    <source>
        <dbReference type="ARBA" id="ARBA00008773"/>
    </source>
</evidence>
<evidence type="ECO:0000256" key="5">
    <source>
        <dbReference type="ARBA" id="ARBA00012780"/>
    </source>
</evidence>
<evidence type="ECO:0000256" key="11">
    <source>
        <dbReference type="ARBA" id="ARBA00023136"/>
    </source>
</evidence>
<reference evidence="23" key="1">
    <citation type="submission" date="2022-11" db="EMBL/GenBank/DDBJ databases">
        <authorList>
            <person name="Morgan W.R."/>
            <person name="Tartar A."/>
        </authorList>
    </citation>
    <scope>NUCLEOTIDE SEQUENCE</scope>
    <source>
        <strain evidence="23">ARSEF 373</strain>
    </source>
</reference>
<evidence type="ECO:0000256" key="22">
    <source>
        <dbReference type="SAM" id="SignalP"/>
    </source>
</evidence>
<sequence length="396" mass="42045">MIRPSLLVATALAMLAFPASLALDQQLDGVNYDLRQGPDWDPKKCKTADTIASELKVLKTITSKVRTYSLADCDVSPVLTEAKKLEMTVWLGVWVSDDKKVFDKEVKTLESLINKAMIDENVVGFNVGSEAVYREDISPKQAIEYLTEFRDVLKKHTLTTPVSITEIGDILIKYPEIVEASDIVTANAFPFWEKTDAGKAAPHFHKRIQPLLKIAGKKEVIITETGWPTAGVSPNASEASPENAARYMNDFYAIAKAEKWKYYYFQAFDSPYKALQSKNENDVEGNFGIFTADGTMKPAYTALKFSPLAESAEEASSSGSSASAVKSKNSTSTAGSAGAGGAGTVKAAGGSKAGAPAGASKNTGASPAPSKANSAVHIISGLGACAAVAASVVLNL</sequence>
<dbReference type="EC" id="3.2.1.39" evidence="5"/>
<dbReference type="InterPro" id="IPR017853">
    <property type="entry name" value="GH"/>
</dbReference>
<comment type="caution">
    <text evidence="23">The sequence shown here is derived from an EMBL/GenBank/DDBJ whole genome shotgun (WGS) entry which is preliminary data.</text>
</comment>
<dbReference type="GO" id="GO:0042973">
    <property type="term" value="F:glucan endo-1,3-beta-D-glucosidase activity"/>
    <property type="evidence" value="ECO:0007669"/>
    <property type="project" value="UniProtKB-EC"/>
</dbReference>
<evidence type="ECO:0000256" key="13">
    <source>
        <dbReference type="ARBA" id="ARBA00023277"/>
    </source>
</evidence>
<feature type="compositionally biased region" description="Low complexity" evidence="21">
    <location>
        <begin position="316"/>
        <end position="336"/>
    </location>
</feature>
<evidence type="ECO:0000256" key="21">
    <source>
        <dbReference type="SAM" id="MobiDB-lite"/>
    </source>
</evidence>
<evidence type="ECO:0000256" key="2">
    <source>
        <dbReference type="ARBA" id="ARBA00004191"/>
    </source>
</evidence>
<dbReference type="GO" id="GO:0071555">
    <property type="term" value="P:cell wall organization"/>
    <property type="evidence" value="ECO:0007669"/>
    <property type="project" value="UniProtKB-KW"/>
</dbReference>